<dbReference type="STRING" id="93220.A6P55_20915"/>
<dbReference type="Proteomes" id="UP000254573">
    <property type="component" value="Unassembled WGS sequence"/>
</dbReference>
<evidence type="ECO:0000313" key="2">
    <source>
        <dbReference type="Proteomes" id="UP000254573"/>
    </source>
</evidence>
<dbReference type="EMBL" id="UGSG01000001">
    <property type="protein sequence ID" value="SUA81945.1"/>
    <property type="molecule type" value="Genomic_DNA"/>
</dbReference>
<sequence>MFGYVYAPAVAVLPRRHDVPRAVKGLGGSIDARRAEIVARLEQIANARDRLGLSNVATRKLQKTFVTSYAKATSGYWRGGLCDAFWRCGSASRASGLLGFVGDQTTVSDARRLTPSARRFSRILEKLTEVLAHEHQALQTCIDVARSVEELGARPPSHVQGEWRSRLEVESEASALMATIDLHLDEVREALGQASKQVVPEKKHYGKRFWISSALYAVSVGIGIAALIASGGSFAAIIGIAALTFTTVIRLQSLASIRGFDRDRAWKSIEGLLADTRHFLESEGAMMKTQMNVQATRARLERDTMVWNQLNALSADLAKATQAQQARDTFVTNRLEGLSEDFAKEALARREDDAQVRRRLDGLSADLAKETRARQESEARVSHRLDGLSTGLEKATRAQEARDKQVWHRLDALSSDLKALAGTTGERFDRVEADVNRLTVLEADVASLRTTQAEGYARLSAGQDRLERMLKVTSDQVATLMADRGYVPPRSRSAGRAGPHVPRMV</sequence>
<accession>A0A378YXR1</accession>
<dbReference type="RefSeq" id="WP_115344508.1">
    <property type="nucleotide sequence ID" value="NZ_CP009553.3"/>
</dbReference>
<evidence type="ECO:0000313" key="1">
    <source>
        <dbReference type="EMBL" id="SUA81945.1"/>
    </source>
</evidence>
<reference evidence="1 2" key="1">
    <citation type="submission" date="2018-06" db="EMBL/GenBank/DDBJ databases">
        <authorList>
            <consortium name="Pathogen Informatics"/>
            <person name="Doyle S."/>
        </authorList>
    </citation>
    <scope>NUCLEOTIDE SEQUENCE [LARGE SCALE GENOMIC DNA]</scope>
    <source>
        <strain evidence="1 2">NCTC13160</strain>
    </source>
</reference>
<proteinExistence type="predicted"/>
<dbReference type="OrthoDB" id="8935428at2"/>
<gene>
    <name evidence="1" type="ORF">NCTC13160_04817</name>
</gene>
<protein>
    <submittedName>
        <fullName evidence="1">Uncharacterized protein</fullName>
    </submittedName>
</protein>
<organism evidence="1 2">
    <name type="scientific">Pandoraea pnomenusa</name>
    <dbReference type="NCBI Taxonomy" id="93220"/>
    <lineage>
        <taxon>Bacteria</taxon>
        <taxon>Pseudomonadati</taxon>
        <taxon>Pseudomonadota</taxon>
        <taxon>Betaproteobacteria</taxon>
        <taxon>Burkholderiales</taxon>
        <taxon>Burkholderiaceae</taxon>
        <taxon>Pandoraea</taxon>
    </lineage>
</organism>
<name>A0A378YXR1_9BURK</name>
<dbReference type="AlphaFoldDB" id="A0A378YXR1"/>